<name>A0A139AJQ4_GONPJ</name>
<evidence type="ECO:0000256" key="1">
    <source>
        <dbReference type="SAM" id="MobiDB-lite"/>
    </source>
</evidence>
<keyword evidence="3" id="KW-1185">Reference proteome</keyword>
<dbReference type="OrthoDB" id="10520250at2759"/>
<proteinExistence type="predicted"/>
<dbReference type="Proteomes" id="UP000070544">
    <property type="component" value="Unassembled WGS sequence"/>
</dbReference>
<dbReference type="EMBL" id="KQ965749">
    <property type="protein sequence ID" value="KXS17012.1"/>
    <property type="molecule type" value="Genomic_DNA"/>
</dbReference>
<protein>
    <submittedName>
        <fullName evidence="2">Uncharacterized protein</fullName>
    </submittedName>
</protein>
<dbReference type="AlphaFoldDB" id="A0A139AJQ4"/>
<feature type="compositionally biased region" description="Polar residues" evidence="1">
    <location>
        <begin position="10"/>
        <end position="23"/>
    </location>
</feature>
<accession>A0A139AJQ4</accession>
<evidence type="ECO:0000313" key="3">
    <source>
        <dbReference type="Proteomes" id="UP000070544"/>
    </source>
</evidence>
<reference evidence="2 3" key="1">
    <citation type="journal article" date="2015" name="Genome Biol. Evol.">
        <title>Phylogenomic analyses indicate that early fungi evolved digesting cell walls of algal ancestors of land plants.</title>
        <authorList>
            <person name="Chang Y."/>
            <person name="Wang S."/>
            <person name="Sekimoto S."/>
            <person name="Aerts A.L."/>
            <person name="Choi C."/>
            <person name="Clum A."/>
            <person name="LaButti K.M."/>
            <person name="Lindquist E.A."/>
            <person name="Yee Ngan C."/>
            <person name="Ohm R.A."/>
            <person name="Salamov A.A."/>
            <person name="Grigoriev I.V."/>
            <person name="Spatafora J.W."/>
            <person name="Berbee M.L."/>
        </authorList>
    </citation>
    <scope>NUCLEOTIDE SEQUENCE [LARGE SCALE GENOMIC DNA]</scope>
    <source>
        <strain evidence="2 3">JEL478</strain>
    </source>
</reference>
<gene>
    <name evidence="2" type="ORF">M427DRAFT_133783</name>
</gene>
<feature type="region of interest" description="Disordered" evidence="1">
    <location>
        <begin position="1"/>
        <end position="23"/>
    </location>
</feature>
<organism evidence="2 3">
    <name type="scientific">Gonapodya prolifera (strain JEL478)</name>
    <name type="common">Monoblepharis prolifera</name>
    <dbReference type="NCBI Taxonomy" id="1344416"/>
    <lineage>
        <taxon>Eukaryota</taxon>
        <taxon>Fungi</taxon>
        <taxon>Fungi incertae sedis</taxon>
        <taxon>Chytridiomycota</taxon>
        <taxon>Chytridiomycota incertae sedis</taxon>
        <taxon>Monoblepharidomycetes</taxon>
        <taxon>Monoblepharidales</taxon>
        <taxon>Gonapodyaceae</taxon>
        <taxon>Gonapodya</taxon>
    </lineage>
</organism>
<sequence length="114" mass="12903">MKDLDDVQSDTDSVISTDSGKSMISSWQRRYPLVSERGGLSLVAELATQQFSGVPFPDLENVDKPYHTNRELSSYDLERIYLMLALTPYVSPYRAQSFDNLPPLLFVAGQRELL</sequence>
<evidence type="ECO:0000313" key="2">
    <source>
        <dbReference type="EMBL" id="KXS17012.1"/>
    </source>
</evidence>